<dbReference type="KEGG" id="arac:E0W69_010420"/>
<dbReference type="RefSeq" id="WP_131329999.1">
    <property type="nucleotide sequence ID" value="NZ_CP044016.1"/>
</dbReference>
<dbReference type="NCBIfam" id="TIGR04183">
    <property type="entry name" value="Por_Secre_tail"/>
    <property type="match status" value="1"/>
</dbReference>
<proteinExistence type="predicted"/>
<evidence type="ECO:0000313" key="3">
    <source>
        <dbReference type="Proteomes" id="UP000292424"/>
    </source>
</evidence>
<dbReference type="Pfam" id="PF18962">
    <property type="entry name" value="Por_Secre_tail"/>
    <property type="match status" value="1"/>
</dbReference>
<dbReference type="OrthoDB" id="667194at2"/>
<dbReference type="EMBL" id="CP044016">
    <property type="protein sequence ID" value="QES89053.1"/>
    <property type="molecule type" value="Genomic_DNA"/>
</dbReference>
<reference evidence="2 3" key="1">
    <citation type="submission" date="2019-09" db="EMBL/GenBank/DDBJ databases">
        <title>Complete genome sequence of Arachidicoccus sp. B3-10 isolated from apple orchard soil.</title>
        <authorList>
            <person name="Kim H.S."/>
            <person name="Han K.-I."/>
            <person name="Suh M.K."/>
            <person name="Lee K.C."/>
            <person name="Eom M.K."/>
            <person name="Kim J.-S."/>
            <person name="Kang S.W."/>
            <person name="Sin Y."/>
            <person name="Lee J.-S."/>
        </authorList>
    </citation>
    <scope>NUCLEOTIDE SEQUENCE [LARGE SCALE GENOMIC DNA]</scope>
    <source>
        <strain evidence="2 3">B3-10</strain>
    </source>
</reference>
<organism evidence="2 3">
    <name type="scientific">Rhizosphaericola mali</name>
    <dbReference type="NCBI Taxonomy" id="2545455"/>
    <lineage>
        <taxon>Bacteria</taxon>
        <taxon>Pseudomonadati</taxon>
        <taxon>Bacteroidota</taxon>
        <taxon>Chitinophagia</taxon>
        <taxon>Chitinophagales</taxon>
        <taxon>Chitinophagaceae</taxon>
        <taxon>Rhizosphaericola</taxon>
    </lineage>
</organism>
<dbReference type="AlphaFoldDB" id="A0A5P2G750"/>
<keyword evidence="3" id="KW-1185">Reference proteome</keyword>
<dbReference type="InterPro" id="IPR026444">
    <property type="entry name" value="Secre_tail"/>
</dbReference>
<gene>
    <name evidence="2" type="ORF">E0W69_010420</name>
</gene>
<evidence type="ECO:0000313" key="2">
    <source>
        <dbReference type="EMBL" id="QES89053.1"/>
    </source>
</evidence>
<feature type="domain" description="Secretion system C-terminal sorting" evidence="1">
    <location>
        <begin position="63"/>
        <end position="129"/>
    </location>
</feature>
<accession>A0A5P2G750</accession>
<evidence type="ECO:0000259" key="1">
    <source>
        <dbReference type="Pfam" id="PF18962"/>
    </source>
</evidence>
<name>A0A5P2G750_9BACT</name>
<dbReference type="Proteomes" id="UP000292424">
    <property type="component" value="Chromosome"/>
</dbReference>
<protein>
    <submittedName>
        <fullName evidence="2">T9SS type A sorting domain-containing protein</fullName>
    </submittedName>
</protein>
<sequence>MIRLLPRCFIIALFLLIIGLFPSFNANGRFAIGQSIHSDTISLFNLYGKNLENIDVKKFVSKLYPNPASNYVIIEFDRTLPTNTHLLVYSFTGSKMADIMISNLKVDLNLSNYYRGLYLYQLIATTGKILESGKFQVIK</sequence>